<protein>
    <submittedName>
        <fullName evidence="3">Uncharacterized protein</fullName>
    </submittedName>
</protein>
<feature type="region of interest" description="Disordered" evidence="2">
    <location>
        <begin position="31"/>
        <end position="51"/>
    </location>
</feature>
<gene>
    <name evidence="3" type="ORF">C2G38_2194243</name>
</gene>
<evidence type="ECO:0000256" key="2">
    <source>
        <dbReference type="SAM" id="MobiDB-lite"/>
    </source>
</evidence>
<reference evidence="3 4" key="1">
    <citation type="submission" date="2018-06" db="EMBL/GenBank/DDBJ databases">
        <title>Comparative genomics reveals the genomic features of Rhizophagus irregularis, R. cerebriforme, R. diaphanum and Gigaspora rosea, and their symbiotic lifestyle signature.</title>
        <authorList>
            <person name="Morin E."/>
            <person name="San Clemente H."/>
            <person name="Chen E.C.H."/>
            <person name="De La Providencia I."/>
            <person name="Hainaut M."/>
            <person name="Kuo A."/>
            <person name="Kohler A."/>
            <person name="Murat C."/>
            <person name="Tang N."/>
            <person name="Roy S."/>
            <person name="Loubradou J."/>
            <person name="Henrissat B."/>
            <person name="Grigoriev I.V."/>
            <person name="Corradi N."/>
            <person name="Roux C."/>
            <person name="Martin F.M."/>
        </authorList>
    </citation>
    <scope>NUCLEOTIDE SEQUENCE [LARGE SCALE GENOMIC DNA]</scope>
    <source>
        <strain evidence="3 4">DAOM 194757</strain>
    </source>
</reference>
<keyword evidence="4" id="KW-1185">Reference proteome</keyword>
<feature type="compositionally biased region" description="Polar residues" evidence="2">
    <location>
        <begin position="33"/>
        <end position="51"/>
    </location>
</feature>
<dbReference type="InterPro" id="IPR012337">
    <property type="entry name" value="RNaseH-like_sf"/>
</dbReference>
<dbReference type="AlphaFoldDB" id="A0A397V129"/>
<sequence length="716" mass="83801">MGIYRSNKHRFQLKNANRIRLEKHQRNKVLKEQSASVNEVSTNEVSTNELSTNELSTNEVFTTNEEISTDKAITVHKEHLRRTRLTLMIQELPEKDLLPAINLVSIMRYPKGPSMGNIISPYLQRKMYDYLTQNLYKPNASYQSLKESNITLEKKNQKLFQQNKALIRRTQSLGAKSQHLQDQKSNHISEIRSLVSKKITDEEFREKVKSIFMSNKKSYASNTIWLATNILQVGQISLHSTIECMQLIHEFLTGEPSQKMLSTSTLRTWHHDISELNFNRQILQAMNAPVFGVMIDESTRGQTKNLILCYQFWSNENQLPVVMVAQLQHVTKCNTEVVSDAVITHIQRSGLDVKKCRLWVTDNTSYMSGEKKGAVVLFNDKANGNSLRIGCGLHIIQIIMNHFEQEAFGILPNTTGFSKKPHIYNLLYLAWKLHDGYDSSDKDKPLNINSQIIKNLYNGLLECHYNQYQLPLRSRWGYELRTAKQFLDRRSAHIEFTCWFINEMEKKPPKSYLNDWYLFQSWLLDPKLNIQIKCLVNFAEHFYEPLMHFLFGQDKIPRIYQNNQLNILPPGRRAHEMPDKIYEWHKYLQELTKNFEIFFSDELLEALDNFTSEEFGIFFDSLEKGIVKSLKYFEKWFLQWLHLPLVVCRLGGNNARSFASSFYYAVLKKPWIKPPNDLELRFAEELKNDLKNGITDTFGLPYVDSPEVDVWMYWKA</sequence>
<evidence type="ECO:0000256" key="1">
    <source>
        <dbReference type="SAM" id="Coils"/>
    </source>
</evidence>
<evidence type="ECO:0000313" key="4">
    <source>
        <dbReference type="Proteomes" id="UP000266673"/>
    </source>
</evidence>
<keyword evidence="1" id="KW-0175">Coiled coil</keyword>
<evidence type="ECO:0000313" key="3">
    <source>
        <dbReference type="EMBL" id="RIB14719.1"/>
    </source>
</evidence>
<feature type="coiled-coil region" evidence="1">
    <location>
        <begin position="142"/>
        <end position="169"/>
    </location>
</feature>
<dbReference type="OrthoDB" id="10023262at2759"/>
<dbReference type="Proteomes" id="UP000266673">
    <property type="component" value="Unassembled WGS sequence"/>
</dbReference>
<accession>A0A397V129</accession>
<comment type="caution">
    <text evidence="3">The sequence shown here is derived from an EMBL/GenBank/DDBJ whole genome shotgun (WGS) entry which is preliminary data.</text>
</comment>
<proteinExistence type="predicted"/>
<organism evidence="3 4">
    <name type="scientific">Gigaspora rosea</name>
    <dbReference type="NCBI Taxonomy" id="44941"/>
    <lineage>
        <taxon>Eukaryota</taxon>
        <taxon>Fungi</taxon>
        <taxon>Fungi incertae sedis</taxon>
        <taxon>Mucoromycota</taxon>
        <taxon>Glomeromycotina</taxon>
        <taxon>Glomeromycetes</taxon>
        <taxon>Diversisporales</taxon>
        <taxon>Gigasporaceae</taxon>
        <taxon>Gigaspora</taxon>
    </lineage>
</organism>
<dbReference type="EMBL" id="QKWP01000802">
    <property type="protein sequence ID" value="RIB14719.1"/>
    <property type="molecule type" value="Genomic_DNA"/>
</dbReference>
<name>A0A397V129_9GLOM</name>
<dbReference type="SUPFAM" id="SSF53098">
    <property type="entry name" value="Ribonuclease H-like"/>
    <property type="match status" value="1"/>
</dbReference>